<feature type="transmembrane region" description="Helical" evidence="11">
    <location>
        <begin position="6"/>
        <end position="23"/>
    </location>
</feature>
<dbReference type="SUPFAM" id="SSF103481">
    <property type="entry name" value="Multidrug resistance efflux transporter EmrE"/>
    <property type="match status" value="2"/>
</dbReference>
<dbReference type="InterPro" id="IPR000390">
    <property type="entry name" value="Small_drug/metabolite_transptr"/>
</dbReference>
<evidence type="ECO:0000259" key="12">
    <source>
        <dbReference type="Pfam" id="PF00892"/>
    </source>
</evidence>
<feature type="domain" description="EamA" evidence="12">
    <location>
        <begin position="144"/>
        <end position="277"/>
    </location>
</feature>
<evidence type="ECO:0000313" key="14">
    <source>
        <dbReference type="Proteomes" id="UP000290172"/>
    </source>
</evidence>
<feature type="transmembrane region" description="Helical" evidence="11">
    <location>
        <begin position="235"/>
        <end position="254"/>
    </location>
</feature>
<keyword evidence="7" id="KW-0448">Lipopolysaccharide biosynthesis</keyword>
<feature type="transmembrane region" description="Helical" evidence="11">
    <location>
        <begin position="114"/>
        <end position="132"/>
    </location>
</feature>
<dbReference type="AlphaFoldDB" id="A0A4Q0YJH1"/>
<keyword evidence="10 11" id="KW-0472">Membrane</keyword>
<dbReference type="PANTHER" id="PTHR30561">
    <property type="entry name" value="SMR FAMILY PROTON-DEPENDENT DRUG EFFLUX TRANSPORTER SUGE"/>
    <property type="match status" value="1"/>
</dbReference>
<dbReference type="GO" id="GO:0022857">
    <property type="term" value="F:transmembrane transporter activity"/>
    <property type="evidence" value="ECO:0007669"/>
    <property type="project" value="InterPro"/>
</dbReference>
<evidence type="ECO:0000256" key="6">
    <source>
        <dbReference type="ARBA" id="ARBA00022692"/>
    </source>
</evidence>
<comment type="caution">
    <text evidence="13">The sequence shown here is derived from an EMBL/GenBank/DDBJ whole genome shotgun (WGS) entry which is preliminary data.</text>
</comment>
<gene>
    <name evidence="13" type="ORF">CRV08_04865</name>
</gene>
<proteinExistence type="predicted"/>
<evidence type="ECO:0000256" key="9">
    <source>
        <dbReference type="ARBA" id="ARBA00023098"/>
    </source>
</evidence>
<evidence type="ECO:0000256" key="5">
    <source>
        <dbReference type="ARBA" id="ARBA00022556"/>
    </source>
</evidence>
<dbReference type="InterPro" id="IPR037185">
    <property type="entry name" value="EmrE-like"/>
</dbReference>
<dbReference type="Gene3D" id="1.10.3730.20">
    <property type="match status" value="2"/>
</dbReference>
<evidence type="ECO:0000256" key="11">
    <source>
        <dbReference type="SAM" id="Phobius"/>
    </source>
</evidence>
<evidence type="ECO:0000256" key="10">
    <source>
        <dbReference type="ARBA" id="ARBA00023136"/>
    </source>
</evidence>
<evidence type="ECO:0000313" key="13">
    <source>
        <dbReference type="EMBL" id="RXJ69339.1"/>
    </source>
</evidence>
<comment type="subcellular location">
    <subcellularLocation>
        <location evidence="1">Cell membrane</location>
        <topology evidence="1">Multi-pass membrane protein</topology>
    </subcellularLocation>
</comment>
<feature type="transmembrane region" description="Helical" evidence="11">
    <location>
        <begin position="144"/>
        <end position="161"/>
    </location>
</feature>
<protein>
    <recommendedName>
        <fullName evidence="12">EamA domain-containing protein</fullName>
    </recommendedName>
</protein>
<evidence type="ECO:0000256" key="7">
    <source>
        <dbReference type="ARBA" id="ARBA00022985"/>
    </source>
</evidence>
<dbReference type="EMBL" id="PDKJ01000003">
    <property type="protein sequence ID" value="RXJ69339.1"/>
    <property type="molecule type" value="Genomic_DNA"/>
</dbReference>
<name>A0A4Q0YJH1_9BACT</name>
<dbReference type="RefSeq" id="WP_128979634.1">
    <property type="nucleotide sequence ID" value="NZ_PDKJ01000003.1"/>
</dbReference>
<evidence type="ECO:0000256" key="4">
    <source>
        <dbReference type="ARBA" id="ARBA00022519"/>
    </source>
</evidence>
<dbReference type="Pfam" id="PF00892">
    <property type="entry name" value="EamA"/>
    <property type="match status" value="2"/>
</dbReference>
<keyword evidence="5" id="KW-0441">Lipid A biosynthesis</keyword>
<keyword evidence="3" id="KW-0444">Lipid biosynthesis</keyword>
<reference evidence="13 14" key="1">
    <citation type="submission" date="2017-10" db="EMBL/GenBank/DDBJ databases">
        <title>Genomics of the genus Arcobacter.</title>
        <authorList>
            <person name="Perez-Cataluna A."/>
            <person name="Figueras M.J."/>
        </authorList>
    </citation>
    <scope>NUCLEOTIDE SEQUENCE [LARGE SCALE GENOMIC DNA]</scope>
    <source>
        <strain evidence="13 14">CECT 8993</strain>
    </source>
</reference>
<dbReference type="GO" id="GO:0009245">
    <property type="term" value="P:lipid A biosynthetic process"/>
    <property type="evidence" value="ECO:0007669"/>
    <property type="project" value="UniProtKB-KW"/>
</dbReference>
<feature type="transmembrane region" description="Helical" evidence="11">
    <location>
        <begin position="35"/>
        <end position="53"/>
    </location>
</feature>
<keyword evidence="2" id="KW-1003">Cell membrane</keyword>
<dbReference type="GO" id="GO:0009103">
    <property type="term" value="P:lipopolysaccharide biosynthetic process"/>
    <property type="evidence" value="ECO:0007669"/>
    <property type="project" value="UniProtKB-KW"/>
</dbReference>
<evidence type="ECO:0000256" key="8">
    <source>
        <dbReference type="ARBA" id="ARBA00022989"/>
    </source>
</evidence>
<sequence length="281" mass="30548">MPLTVMLVVLLAALLHASWNFLVKQNSNKNFSMSAVVLGHTPFAFIALLFVPMPEISSLPYIIAGALLHTGYQLFLLNSYKIGDLSQVYPLARGVAPLLVALITVFILKESLSYLEITAIIIICTGIISLVLVRRSDGLRNYKAAFLAIVTGCFIASYSIVDGLGARVSQSPVGFYSFLTILNAVIFTLIVSYKQPNILKQVITKNSKLALSGGLFSFTAYSLVIWAFTMAPIPLVTALRETSIVFALLLGVFVLKERLDLVKLFASITTLIGAGLLKINK</sequence>
<evidence type="ECO:0000256" key="1">
    <source>
        <dbReference type="ARBA" id="ARBA00004651"/>
    </source>
</evidence>
<keyword evidence="8 11" id="KW-1133">Transmembrane helix</keyword>
<dbReference type="Proteomes" id="UP000290172">
    <property type="component" value="Unassembled WGS sequence"/>
</dbReference>
<keyword evidence="6 11" id="KW-0812">Transmembrane</keyword>
<feature type="transmembrane region" description="Helical" evidence="11">
    <location>
        <begin position="59"/>
        <end position="77"/>
    </location>
</feature>
<feature type="transmembrane region" description="Helical" evidence="11">
    <location>
        <begin position="89"/>
        <end position="108"/>
    </location>
</feature>
<feature type="domain" description="EamA" evidence="12">
    <location>
        <begin position="5"/>
        <end position="131"/>
    </location>
</feature>
<evidence type="ECO:0000256" key="3">
    <source>
        <dbReference type="ARBA" id="ARBA00022516"/>
    </source>
</evidence>
<dbReference type="InterPro" id="IPR000620">
    <property type="entry name" value="EamA_dom"/>
</dbReference>
<feature type="transmembrane region" description="Helical" evidence="11">
    <location>
        <begin position="173"/>
        <end position="193"/>
    </location>
</feature>
<organism evidence="13 14">
    <name type="scientific">Halarcobacter ebronensis</name>
    <dbReference type="NCBI Taxonomy" id="1462615"/>
    <lineage>
        <taxon>Bacteria</taxon>
        <taxon>Pseudomonadati</taxon>
        <taxon>Campylobacterota</taxon>
        <taxon>Epsilonproteobacteria</taxon>
        <taxon>Campylobacterales</taxon>
        <taxon>Arcobacteraceae</taxon>
        <taxon>Halarcobacter</taxon>
    </lineage>
</organism>
<dbReference type="PANTHER" id="PTHR30561:SF9">
    <property type="entry name" value="4-AMINO-4-DEOXY-L-ARABINOSE-PHOSPHOUNDECAPRENOL FLIPPASE SUBUNIT ARNF-RELATED"/>
    <property type="match status" value="1"/>
</dbReference>
<evidence type="ECO:0000256" key="2">
    <source>
        <dbReference type="ARBA" id="ARBA00022475"/>
    </source>
</evidence>
<keyword evidence="9" id="KW-0443">Lipid metabolism</keyword>
<feature type="transmembrane region" description="Helical" evidence="11">
    <location>
        <begin position="209"/>
        <end position="229"/>
    </location>
</feature>
<keyword evidence="4" id="KW-0997">Cell inner membrane</keyword>
<dbReference type="GO" id="GO:0005886">
    <property type="term" value="C:plasma membrane"/>
    <property type="evidence" value="ECO:0007669"/>
    <property type="project" value="UniProtKB-SubCell"/>
</dbReference>
<accession>A0A4Q0YJH1</accession>